<gene>
    <name evidence="1" type="ORF">CC84DRAFT_1233405</name>
</gene>
<protein>
    <submittedName>
        <fullName evidence="1">Uncharacterized protein</fullName>
    </submittedName>
</protein>
<dbReference type="GeneID" id="28767272"/>
<sequence length="237" mass="26723">MFKGSSKVCRLLQFDHNCELIASADLLLRSMPQTSMLRRFSPSWPYKTIPQLPGTTQDGAFQRLESQMTSSGFDQRSYSFQLLKTSHVPRKSASADPREFDLDSTSLWNPISHRGCYKFCMDHDGFSRIASHSQHVYLIIVAHNAANIRIPLNATFPATPQQTFNGMLHYLSVRHLRQSNVPTRLLDCLLIMMALCIGISSQLMDIRRLLPKNASSVAVDTCFIAGRAAWLCCDLPK</sequence>
<dbReference type="OrthoDB" id="3912677at2759"/>
<dbReference type="Proteomes" id="UP000077069">
    <property type="component" value="Unassembled WGS sequence"/>
</dbReference>
<dbReference type="AlphaFoldDB" id="A0A177BVM8"/>
<proteinExistence type="predicted"/>
<organism evidence="1 2">
    <name type="scientific">Paraphaeosphaeria sporulosa</name>
    <dbReference type="NCBI Taxonomy" id="1460663"/>
    <lineage>
        <taxon>Eukaryota</taxon>
        <taxon>Fungi</taxon>
        <taxon>Dikarya</taxon>
        <taxon>Ascomycota</taxon>
        <taxon>Pezizomycotina</taxon>
        <taxon>Dothideomycetes</taxon>
        <taxon>Pleosporomycetidae</taxon>
        <taxon>Pleosporales</taxon>
        <taxon>Massarineae</taxon>
        <taxon>Didymosphaeriaceae</taxon>
        <taxon>Paraphaeosphaeria</taxon>
    </lineage>
</organism>
<dbReference type="RefSeq" id="XP_018029396.1">
    <property type="nucleotide sequence ID" value="XM_018183786.1"/>
</dbReference>
<evidence type="ECO:0000313" key="2">
    <source>
        <dbReference type="Proteomes" id="UP000077069"/>
    </source>
</evidence>
<keyword evidence="2" id="KW-1185">Reference proteome</keyword>
<accession>A0A177BVM8</accession>
<reference evidence="1 2" key="1">
    <citation type="submission" date="2016-05" db="EMBL/GenBank/DDBJ databases">
        <title>Comparative analysis of secretome profiles of manganese(II)-oxidizing ascomycete fungi.</title>
        <authorList>
            <consortium name="DOE Joint Genome Institute"/>
            <person name="Zeiner C.A."/>
            <person name="Purvine S.O."/>
            <person name="Zink E.M."/>
            <person name="Wu S."/>
            <person name="Pasa-Tolic L."/>
            <person name="Chaput D.L."/>
            <person name="Haridas S."/>
            <person name="Grigoriev I.V."/>
            <person name="Santelli C.M."/>
            <person name="Hansel C.M."/>
        </authorList>
    </citation>
    <scope>NUCLEOTIDE SEQUENCE [LARGE SCALE GENOMIC DNA]</scope>
    <source>
        <strain evidence="1 2">AP3s5-JAC2a</strain>
    </source>
</reference>
<dbReference type="InParanoid" id="A0A177BVM8"/>
<evidence type="ECO:0000313" key="1">
    <source>
        <dbReference type="EMBL" id="OAF99030.1"/>
    </source>
</evidence>
<dbReference type="EMBL" id="KV441563">
    <property type="protein sequence ID" value="OAF99030.1"/>
    <property type="molecule type" value="Genomic_DNA"/>
</dbReference>
<name>A0A177BVM8_9PLEO</name>